<dbReference type="Gene3D" id="3.20.20.450">
    <property type="entry name" value="EAL domain"/>
    <property type="match status" value="1"/>
</dbReference>
<gene>
    <name evidence="2" type="ORF">NC661_06375</name>
</gene>
<dbReference type="CDD" id="cd01948">
    <property type="entry name" value="EAL"/>
    <property type="match status" value="1"/>
</dbReference>
<dbReference type="SMART" id="SM00052">
    <property type="entry name" value="EAL"/>
    <property type="match status" value="1"/>
</dbReference>
<protein>
    <submittedName>
        <fullName evidence="2">EAL domain-containing protein</fullName>
    </submittedName>
</protein>
<evidence type="ECO:0000313" key="2">
    <source>
        <dbReference type="EMBL" id="MDC3419994.1"/>
    </source>
</evidence>
<proteinExistence type="predicted"/>
<accession>A0A9X4AHS1</accession>
<dbReference type="Proteomes" id="UP001145072">
    <property type="component" value="Unassembled WGS sequence"/>
</dbReference>
<dbReference type="InterPro" id="IPR050706">
    <property type="entry name" value="Cyclic-di-GMP_PDE-like"/>
</dbReference>
<dbReference type="PANTHER" id="PTHR33121:SF82">
    <property type="entry name" value="SIGNAL TRANSDUCTION PROTEIN CONTAINING A EAL DOMAIN"/>
    <property type="match status" value="1"/>
</dbReference>
<dbReference type="EMBL" id="JAMQJZ010000004">
    <property type="protein sequence ID" value="MDC3419994.1"/>
    <property type="molecule type" value="Genomic_DNA"/>
</dbReference>
<dbReference type="GO" id="GO:0071111">
    <property type="term" value="F:cyclic-guanylate-specific phosphodiesterase activity"/>
    <property type="evidence" value="ECO:0007669"/>
    <property type="project" value="InterPro"/>
</dbReference>
<evidence type="ECO:0000313" key="3">
    <source>
        <dbReference type="Proteomes" id="UP001145072"/>
    </source>
</evidence>
<feature type="domain" description="EAL" evidence="1">
    <location>
        <begin position="1"/>
        <end position="250"/>
    </location>
</feature>
<dbReference type="Pfam" id="PF10388">
    <property type="entry name" value="YkuI_C"/>
    <property type="match status" value="1"/>
</dbReference>
<name>A0A9X4AHS1_9BACI</name>
<keyword evidence="3" id="KW-1185">Reference proteome</keyword>
<dbReference type="RefSeq" id="WP_259868632.1">
    <property type="nucleotide sequence ID" value="NZ_JAMQJZ010000004.1"/>
</dbReference>
<comment type="caution">
    <text evidence="2">The sequence shown here is derived from an EMBL/GenBank/DDBJ whole genome shotgun (WGS) entry which is preliminary data.</text>
</comment>
<dbReference type="SUPFAM" id="SSF103190">
    <property type="entry name" value="Sensory domain-like"/>
    <property type="match status" value="1"/>
</dbReference>
<dbReference type="Pfam" id="PF00563">
    <property type="entry name" value="EAL"/>
    <property type="match status" value="1"/>
</dbReference>
<dbReference type="Gene3D" id="3.30.450.20">
    <property type="entry name" value="PAS domain"/>
    <property type="match status" value="1"/>
</dbReference>
<evidence type="ECO:0000259" key="1">
    <source>
        <dbReference type="PROSITE" id="PS50883"/>
    </source>
</evidence>
<dbReference type="InterPro" id="IPR018842">
    <property type="entry name" value="YkuI_C"/>
</dbReference>
<sequence length="406" mass="47757">MGLDPLDIVGNLHKVKPVYQPIVSAIRHNIAGYEVLGQFQHGDEWISLGNFFHDEDVPDEFKVEVDQHLLEIAITEMLEKNHDGFLCINRTAKQLMVNDGEDLLQTLILFEQKGFAMNRTVIEVTEHDFDEDFEMLNHLLLYYKTYGIQIAVDRVGAKSSNIDRIRQLRPHILKIDTRIIRNQKSDGFQDIMYSLSMLARRIGAALLFEYIEDDFQLHFAWKNGGRYYQGYYLAKPEPYINGSHLLSVNLSEKVADYIQREKSLVEERLKHVLNWESKVRGLLPQWEGPKKIDAFIEYVTSEFDHESFRMYVCNSDGQQVSSNFRKREGTWEVETDKIGSNWAFRPYFLENMVQMKTWSRGILSDIYSDIETREMIRTFSFPLTPQHFLFIDIRYSYIYENECLLI</sequence>
<dbReference type="SUPFAM" id="SSF141868">
    <property type="entry name" value="EAL domain-like"/>
    <property type="match status" value="1"/>
</dbReference>
<dbReference type="InterPro" id="IPR035919">
    <property type="entry name" value="EAL_sf"/>
</dbReference>
<dbReference type="InterPro" id="IPR001633">
    <property type="entry name" value="EAL_dom"/>
</dbReference>
<dbReference type="PROSITE" id="PS50883">
    <property type="entry name" value="EAL"/>
    <property type="match status" value="1"/>
</dbReference>
<organism evidence="2 3">
    <name type="scientific">Aquibacillus koreensis</name>
    <dbReference type="NCBI Taxonomy" id="279446"/>
    <lineage>
        <taxon>Bacteria</taxon>
        <taxon>Bacillati</taxon>
        <taxon>Bacillota</taxon>
        <taxon>Bacilli</taxon>
        <taxon>Bacillales</taxon>
        <taxon>Bacillaceae</taxon>
        <taxon>Aquibacillus</taxon>
    </lineage>
</organism>
<reference evidence="2" key="1">
    <citation type="submission" date="2022-06" db="EMBL/GenBank/DDBJ databases">
        <title>Aquibacillus sp. a new bacterium isolated from soil saline samples.</title>
        <authorList>
            <person name="Galisteo C."/>
            <person name="De La Haba R."/>
            <person name="Sanchez-Porro C."/>
            <person name="Ventosa A."/>
        </authorList>
    </citation>
    <scope>NUCLEOTIDE SEQUENCE</scope>
    <source>
        <strain evidence="2">JCM 12387</strain>
    </source>
</reference>
<dbReference type="InterPro" id="IPR029151">
    <property type="entry name" value="Sensor-like_sf"/>
</dbReference>
<dbReference type="PANTHER" id="PTHR33121">
    <property type="entry name" value="CYCLIC DI-GMP PHOSPHODIESTERASE PDEF"/>
    <property type="match status" value="1"/>
</dbReference>
<dbReference type="AlphaFoldDB" id="A0A9X4AHS1"/>